<dbReference type="PANTHER" id="PTHR33121:SF79">
    <property type="entry name" value="CYCLIC DI-GMP PHOSPHODIESTERASE PDED-RELATED"/>
    <property type="match status" value="1"/>
</dbReference>
<feature type="domain" description="EAL" evidence="1">
    <location>
        <begin position="1"/>
        <end position="239"/>
    </location>
</feature>
<comment type="caution">
    <text evidence="2">The sequence shown here is derived from an EMBL/GenBank/DDBJ whole genome shotgun (WGS) entry which is preliminary data.</text>
</comment>
<evidence type="ECO:0000313" key="3">
    <source>
        <dbReference type="Proteomes" id="UP001595897"/>
    </source>
</evidence>
<keyword evidence="3" id="KW-1185">Reference proteome</keyword>
<sequence length="239" mass="27047">MQALVAPPNVTLEQIVPFYQPIFTLADHRVYRYECLARLLDTKQQVILPNEFLYIVESNHEAADMTGRILELSRAYCKPRQMSWSINLFASDLDDLSLLQSIREMCSDSSKGLCGIEINFACIKDKLVQLRSLLKSIPNLHITIDEVDQCCDSLYALVASGIDAIKIKAEFIKEYAKTEAGKSAIDELKDLCEQQNCKLIAEHIEDEQSLKAVTEMNILYGQGFYLSHPSPRVYPIHSA</sequence>
<proteinExistence type="predicted"/>
<dbReference type="PANTHER" id="PTHR33121">
    <property type="entry name" value="CYCLIC DI-GMP PHOSPHODIESTERASE PDEF"/>
    <property type="match status" value="1"/>
</dbReference>
<evidence type="ECO:0000259" key="1">
    <source>
        <dbReference type="PROSITE" id="PS50883"/>
    </source>
</evidence>
<dbReference type="InterPro" id="IPR050706">
    <property type="entry name" value="Cyclic-di-GMP_PDE-like"/>
</dbReference>
<dbReference type="SUPFAM" id="SSF141868">
    <property type="entry name" value="EAL domain-like"/>
    <property type="match status" value="1"/>
</dbReference>
<dbReference type="PROSITE" id="PS50883">
    <property type="entry name" value="EAL"/>
    <property type="match status" value="1"/>
</dbReference>
<dbReference type="SMART" id="SM00052">
    <property type="entry name" value="EAL"/>
    <property type="match status" value="1"/>
</dbReference>
<protein>
    <submittedName>
        <fullName evidence="2">EAL domain-containing protein</fullName>
    </submittedName>
</protein>
<dbReference type="Gene3D" id="3.20.20.450">
    <property type="entry name" value="EAL domain"/>
    <property type="match status" value="1"/>
</dbReference>
<dbReference type="RefSeq" id="WP_382408127.1">
    <property type="nucleotide sequence ID" value="NZ_JBHSGU010000002.1"/>
</dbReference>
<dbReference type="Pfam" id="PF00563">
    <property type="entry name" value="EAL"/>
    <property type="match status" value="1"/>
</dbReference>
<reference evidence="3" key="1">
    <citation type="journal article" date="2019" name="Int. J. Syst. Evol. Microbiol.">
        <title>The Global Catalogue of Microorganisms (GCM) 10K type strain sequencing project: providing services to taxonomists for standard genome sequencing and annotation.</title>
        <authorList>
            <consortium name="The Broad Institute Genomics Platform"/>
            <consortium name="The Broad Institute Genome Sequencing Center for Infectious Disease"/>
            <person name="Wu L."/>
            <person name="Ma J."/>
        </authorList>
    </citation>
    <scope>NUCLEOTIDE SEQUENCE [LARGE SCALE GENOMIC DNA]</scope>
    <source>
        <strain evidence="3">KACC 12507</strain>
    </source>
</reference>
<dbReference type="InterPro" id="IPR035919">
    <property type="entry name" value="EAL_sf"/>
</dbReference>
<name>A0ABV9LWP9_9ALTE</name>
<dbReference type="Proteomes" id="UP001595897">
    <property type="component" value="Unassembled WGS sequence"/>
</dbReference>
<accession>A0ABV9LWP9</accession>
<organism evidence="2 3">
    <name type="scientific">Glaciecola siphonariae</name>
    <dbReference type="NCBI Taxonomy" id="521012"/>
    <lineage>
        <taxon>Bacteria</taxon>
        <taxon>Pseudomonadati</taxon>
        <taxon>Pseudomonadota</taxon>
        <taxon>Gammaproteobacteria</taxon>
        <taxon>Alteromonadales</taxon>
        <taxon>Alteromonadaceae</taxon>
        <taxon>Glaciecola</taxon>
    </lineage>
</organism>
<dbReference type="InterPro" id="IPR001633">
    <property type="entry name" value="EAL_dom"/>
</dbReference>
<dbReference type="CDD" id="cd01948">
    <property type="entry name" value="EAL"/>
    <property type="match status" value="1"/>
</dbReference>
<gene>
    <name evidence="2" type="ORF">ACFO4O_10520</name>
</gene>
<dbReference type="EMBL" id="JBHSGU010000002">
    <property type="protein sequence ID" value="MFC4700594.1"/>
    <property type="molecule type" value="Genomic_DNA"/>
</dbReference>
<evidence type="ECO:0000313" key="2">
    <source>
        <dbReference type="EMBL" id="MFC4700594.1"/>
    </source>
</evidence>